<dbReference type="Proteomes" id="UP000727993">
    <property type="component" value="Unassembled WGS sequence"/>
</dbReference>
<dbReference type="GO" id="GO:0055085">
    <property type="term" value="P:transmembrane transport"/>
    <property type="evidence" value="ECO:0007669"/>
    <property type="project" value="InterPro"/>
</dbReference>
<dbReference type="PROSITE" id="PS50801">
    <property type="entry name" value="STAS"/>
    <property type="match status" value="1"/>
</dbReference>
<evidence type="ECO:0000256" key="1">
    <source>
        <dbReference type="ARBA" id="ARBA00004141"/>
    </source>
</evidence>
<keyword evidence="4 5" id="KW-0472">Membrane</keyword>
<evidence type="ECO:0000313" key="7">
    <source>
        <dbReference type="EMBL" id="MBK9298791.1"/>
    </source>
</evidence>
<dbReference type="Pfam" id="PF01740">
    <property type="entry name" value="STAS"/>
    <property type="match status" value="1"/>
</dbReference>
<accession>A0A936NH03</accession>
<proteinExistence type="predicted"/>
<evidence type="ECO:0000256" key="2">
    <source>
        <dbReference type="ARBA" id="ARBA00022692"/>
    </source>
</evidence>
<dbReference type="CDD" id="cd07042">
    <property type="entry name" value="STAS_SulP_like_sulfate_transporter"/>
    <property type="match status" value="1"/>
</dbReference>
<dbReference type="PANTHER" id="PTHR11814">
    <property type="entry name" value="SULFATE TRANSPORTER"/>
    <property type="match status" value="1"/>
</dbReference>
<evidence type="ECO:0000256" key="5">
    <source>
        <dbReference type="SAM" id="Phobius"/>
    </source>
</evidence>
<sequence length="320" mass="33712">MGGLITSGAALAMVGLAETLSASRLFAAQNGYHIDANREFIGTGAANVAAGFSGGIGVGGSLSKTAAADNSGGRSPLTSLATMGLVIFVVLFFAPSLGALPRVVLAAVVVHAVWPLMDLNSIRRYKRIRRNDFVGSMAALVGVLALGTLYGLLAAIAQSILGLIYRSSRIEVDVLGKVREEKAAWGSVDRNPKNRTVSGILVLRLTKPVFWVNAAAAVDLITTEIEAEPGTDAVIINLEATNQLDTTSADALAELIKHLHRHGIDVHLVRVIHGTRNVLEASGVHEILGPDHMWRTISQGVRAAKRARKARREAEAAASP</sequence>
<organism evidence="7 8">
    <name type="scientific">Candidatus Neomicrothrix subdominans</name>
    <dbReference type="NCBI Taxonomy" id="2954438"/>
    <lineage>
        <taxon>Bacteria</taxon>
        <taxon>Bacillati</taxon>
        <taxon>Actinomycetota</taxon>
        <taxon>Acidimicrobiia</taxon>
        <taxon>Acidimicrobiales</taxon>
        <taxon>Microthrixaceae</taxon>
        <taxon>Candidatus Neomicrothrix</taxon>
    </lineage>
</organism>
<dbReference type="AlphaFoldDB" id="A0A936NH03"/>
<feature type="transmembrane region" description="Helical" evidence="5">
    <location>
        <begin position="75"/>
        <end position="93"/>
    </location>
</feature>
<comment type="subcellular location">
    <subcellularLocation>
        <location evidence="1">Membrane</location>
        <topology evidence="1">Multi-pass membrane protein</topology>
    </subcellularLocation>
</comment>
<reference evidence="7 8" key="1">
    <citation type="submission" date="2020-10" db="EMBL/GenBank/DDBJ databases">
        <title>Connecting structure to function with the recovery of over 1000 high-quality activated sludge metagenome-assembled genomes encoding full-length rRNA genes using long-read sequencing.</title>
        <authorList>
            <person name="Singleton C.M."/>
            <person name="Petriglieri F."/>
            <person name="Kristensen J.M."/>
            <person name="Kirkegaard R.H."/>
            <person name="Michaelsen T.Y."/>
            <person name="Andersen M.H."/>
            <person name="Karst S.M."/>
            <person name="Dueholm M.S."/>
            <person name="Nielsen P.H."/>
            <person name="Albertsen M."/>
        </authorList>
    </citation>
    <scope>NUCLEOTIDE SEQUENCE [LARGE SCALE GENOMIC DNA]</scope>
    <source>
        <strain evidence="7">Lyne_18-Q3-R50-59_MAXAC.006</strain>
    </source>
</reference>
<gene>
    <name evidence="7" type="ORF">IPN02_18565</name>
</gene>
<dbReference type="InterPro" id="IPR011547">
    <property type="entry name" value="SLC26A/SulP_dom"/>
</dbReference>
<dbReference type="Gene3D" id="3.30.750.24">
    <property type="entry name" value="STAS domain"/>
    <property type="match status" value="1"/>
</dbReference>
<dbReference type="GO" id="GO:0016020">
    <property type="term" value="C:membrane"/>
    <property type="evidence" value="ECO:0007669"/>
    <property type="project" value="UniProtKB-SubCell"/>
</dbReference>
<feature type="transmembrane region" description="Helical" evidence="5">
    <location>
        <begin position="138"/>
        <end position="165"/>
    </location>
</feature>
<feature type="domain" description="STAS" evidence="6">
    <location>
        <begin position="190"/>
        <end position="304"/>
    </location>
</feature>
<feature type="transmembrane region" description="Helical" evidence="5">
    <location>
        <begin position="43"/>
        <end position="63"/>
    </location>
</feature>
<evidence type="ECO:0000313" key="8">
    <source>
        <dbReference type="Proteomes" id="UP000727993"/>
    </source>
</evidence>
<evidence type="ECO:0000259" key="6">
    <source>
        <dbReference type="PROSITE" id="PS50801"/>
    </source>
</evidence>
<keyword evidence="3 5" id="KW-1133">Transmembrane helix</keyword>
<evidence type="ECO:0000256" key="3">
    <source>
        <dbReference type="ARBA" id="ARBA00022989"/>
    </source>
</evidence>
<dbReference type="InterPro" id="IPR001902">
    <property type="entry name" value="SLC26A/SulP_fam"/>
</dbReference>
<dbReference type="InterPro" id="IPR002645">
    <property type="entry name" value="STAS_dom"/>
</dbReference>
<name>A0A936NH03_9ACTN</name>
<keyword evidence="2 5" id="KW-0812">Transmembrane</keyword>
<evidence type="ECO:0000256" key="4">
    <source>
        <dbReference type="ARBA" id="ARBA00023136"/>
    </source>
</evidence>
<dbReference type="EMBL" id="JADJZA010000010">
    <property type="protein sequence ID" value="MBK9298791.1"/>
    <property type="molecule type" value="Genomic_DNA"/>
</dbReference>
<dbReference type="InterPro" id="IPR036513">
    <property type="entry name" value="STAS_dom_sf"/>
</dbReference>
<protein>
    <submittedName>
        <fullName evidence="7">STAS domain-containing protein</fullName>
    </submittedName>
</protein>
<dbReference type="SUPFAM" id="SSF52091">
    <property type="entry name" value="SpoIIaa-like"/>
    <property type="match status" value="1"/>
</dbReference>
<comment type="caution">
    <text evidence="7">The sequence shown here is derived from an EMBL/GenBank/DDBJ whole genome shotgun (WGS) entry which is preliminary data.</text>
</comment>
<dbReference type="Pfam" id="PF00916">
    <property type="entry name" value="Sulfate_transp"/>
    <property type="match status" value="1"/>
</dbReference>